<dbReference type="EMBL" id="JBHUCM010000017">
    <property type="protein sequence ID" value="MFD1539671.1"/>
    <property type="molecule type" value="Genomic_DNA"/>
</dbReference>
<name>A0ABW4GBQ1_9ACTN</name>
<dbReference type="RefSeq" id="WP_219534174.1">
    <property type="nucleotide sequence ID" value="NZ_JAHKRM010000021.1"/>
</dbReference>
<evidence type="ECO:0000313" key="2">
    <source>
        <dbReference type="Proteomes" id="UP001597097"/>
    </source>
</evidence>
<comment type="caution">
    <text evidence="1">The sequence shown here is derived from an EMBL/GenBank/DDBJ whole genome shotgun (WGS) entry which is preliminary data.</text>
</comment>
<accession>A0ABW4GBQ1</accession>
<reference evidence="2" key="1">
    <citation type="journal article" date="2019" name="Int. J. Syst. Evol. Microbiol.">
        <title>The Global Catalogue of Microorganisms (GCM) 10K type strain sequencing project: providing services to taxonomists for standard genome sequencing and annotation.</title>
        <authorList>
            <consortium name="The Broad Institute Genomics Platform"/>
            <consortium name="The Broad Institute Genome Sequencing Center for Infectious Disease"/>
            <person name="Wu L."/>
            <person name="Ma J."/>
        </authorList>
    </citation>
    <scope>NUCLEOTIDE SEQUENCE [LARGE SCALE GENOMIC DNA]</scope>
    <source>
        <strain evidence="2">CGMCC 1.15399</strain>
    </source>
</reference>
<protein>
    <submittedName>
        <fullName evidence="1">Nuclear transport factor 2 family protein</fullName>
    </submittedName>
</protein>
<proteinExistence type="predicted"/>
<organism evidence="1 2">
    <name type="scientific">Nonomuraea guangzhouensis</name>
    <dbReference type="NCBI Taxonomy" id="1291555"/>
    <lineage>
        <taxon>Bacteria</taxon>
        <taxon>Bacillati</taxon>
        <taxon>Actinomycetota</taxon>
        <taxon>Actinomycetes</taxon>
        <taxon>Streptosporangiales</taxon>
        <taxon>Streptosporangiaceae</taxon>
        <taxon>Nonomuraea</taxon>
    </lineage>
</organism>
<gene>
    <name evidence="1" type="ORF">ACFSJ0_21640</name>
</gene>
<evidence type="ECO:0000313" key="1">
    <source>
        <dbReference type="EMBL" id="MFD1539671.1"/>
    </source>
</evidence>
<keyword evidence="2" id="KW-1185">Reference proteome</keyword>
<sequence length="120" mass="13298">MVLREYMACMDSQDPEKALECVEPDFRFLLALPGGQVSGQSREDFAQYISGRNAVERVHKVLRSAVDGNLEMVYGVVVESGKPTGTFHSAAVVSANGKMLRYQSFFTTSFELLDWPAADQ</sequence>
<dbReference type="Proteomes" id="UP001597097">
    <property type="component" value="Unassembled WGS sequence"/>
</dbReference>